<proteinExistence type="predicted"/>
<keyword evidence="2" id="KW-1185">Reference proteome</keyword>
<dbReference type="RefSeq" id="WP_279927561.1">
    <property type="nucleotide sequence ID" value="NZ_JARWBG010000009.1"/>
</dbReference>
<protein>
    <submittedName>
        <fullName evidence="1">HEAT repeat domain-containing protein</fullName>
    </submittedName>
</protein>
<dbReference type="Gene3D" id="1.25.10.10">
    <property type="entry name" value="Leucine-rich Repeat Variant"/>
    <property type="match status" value="1"/>
</dbReference>
<evidence type="ECO:0000313" key="1">
    <source>
        <dbReference type="EMBL" id="MDH2389233.1"/>
    </source>
</evidence>
<organism evidence="1 2">
    <name type="scientific">Streptomyces chengmaiensis</name>
    <dbReference type="NCBI Taxonomy" id="3040919"/>
    <lineage>
        <taxon>Bacteria</taxon>
        <taxon>Bacillati</taxon>
        <taxon>Actinomycetota</taxon>
        <taxon>Actinomycetes</taxon>
        <taxon>Kitasatosporales</taxon>
        <taxon>Streptomycetaceae</taxon>
        <taxon>Streptomyces</taxon>
    </lineage>
</organism>
<comment type="caution">
    <text evidence="1">The sequence shown here is derived from an EMBL/GenBank/DDBJ whole genome shotgun (WGS) entry which is preliminary data.</text>
</comment>
<dbReference type="Proteomes" id="UP001223144">
    <property type="component" value="Unassembled WGS sequence"/>
</dbReference>
<accession>A0ABT6HKF9</accession>
<dbReference type="EMBL" id="JARWBG010000009">
    <property type="protein sequence ID" value="MDH2389233.1"/>
    <property type="molecule type" value="Genomic_DNA"/>
</dbReference>
<dbReference type="InterPro" id="IPR016024">
    <property type="entry name" value="ARM-type_fold"/>
</dbReference>
<gene>
    <name evidence="1" type="ORF">QCN29_10615</name>
</gene>
<dbReference type="InterPro" id="IPR011989">
    <property type="entry name" value="ARM-like"/>
</dbReference>
<sequence>MDIAQIFADVGQAPWGELRTCGGGSAEHVPGMLRALASADEDEADTAFLGLYETLLDDGAVCEATAAAIPFLARLAAAGCESRGLLEFLGAATGDPREEHAPSAETAACRRALAAQLPLILPLTGETADPRVRQTAAWAAARTGAAAEATPVLRRRWAEEQDPLVRAELLAGLVRLDPRCAAEFALPSLGSEHHGSVRIVAVLMCLDAGLPWTPSLHETALSLLPAEPLVLAPHDQERTDPVRYVLDALLARGADEDRDSAYTLLDAALRSPDPRAQAEALKAADHACTVSRAAPGRLVPALAALLRDAAPADEPDVVREALDLLARLGRQAAPAVPELTALAAADDDDLADRALEALVRVAPEASAPLLARSPLGLRPGALAAACGLPEDRPAPPIPCTPELLDAVRARLTVPDLEAFDGHMLSRRLTAWGPAAAAALPELTAALPRFPNDVPGALAAVCPTHGSTDRDRVAGLLRAAATHGPQEGRLAAAAALHELTEETGPLLDALPDALDGYGLQVANAAAQAAGLGRGAARLRPALRSALAPRDEIGRDERQLAAEAETALALYRLGGTADEAVAVLSGVLDDVARARPGCRWPVLHAAEAAAGLGPEGRPLIPALERLLGDPETAPAAVGALLALGHRFTDPDRVADRLLDAAECAPGPESALDALRELLAHHPELRTSGGVLPRLTELAERDRRVAASDLVWEAVVRDELFRACARDLLARERRAPVA</sequence>
<reference evidence="1 2" key="1">
    <citation type="submission" date="2023-04" db="EMBL/GenBank/DDBJ databases">
        <title>Streptomyces chengmaiensis sp. nov. isolated from the stem of mangrove plant in Hainan.</title>
        <authorList>
            <person name="Huang X."/>
            <person name="Zhou S."/>
            <person name="Chu X."/>
            <person name="Xie Y."/>
            <person name="Lin Y."/>
        </authorList>
    </citation>
    <scope>NUCLEOTIDE SEQUENCE [LARGE SCALE GENOMIC DNA]</scope>
    <source>
        <strain evidence="1 2">HNM0663</strain>
    </source>
</reference>
<evidence type="ECO:0000313" key="2">
    <source>
        <dbReference type="Proteomes" id="UP001223144"/>
    </source>
</evidence>
<name>A0ABT6HKF9_9ACTN</name>
<dbReference type="Pfam" id="PF13646">
    <property type="entry name" value="HEAT_2"/>
    <property type="match status" value="1"/>
</dbReference>
<dbReference type="SUPFAM" id="SSF48371">
    <property type="entry name" value="ARM repeat"/>
    <property type="match status" value="1"/>
</dbReference>